<protein>
    <submittedName>
        <fullName evidence="2">Uncharacterized protein</fullName>
    </submittedName>
</protein>
<dbReference type="AlphaFoldDB" id="A0AA88GZ38"/>
<evidence type="ECO:0000313" key="3">
    <source>
        <dbReference type="Proteomes" id="UP000816034"/>
    </source>
</evidence>
<sequence>MTDTEILQRMNELDIIHNNLLQTLQKAIQDLELLSSTEQSNNEDTISSRSEDVSWQSLAFPFHEKLRQDQLAPFQSTCMQALEKSKKLPTFEEGQQVMKFLLNSMQIHFAGDERNHYLSNVVDATDLCGSNTMILMHTLHESHSIRDSQQPAVDFVVLVQEEVTHNTIEDNLSLYKTKINSKNHSCIGNVVVRNQRLSEACLSEMHLRKDASNDNVKVQLFMLDATHDAPESISAQVDQVFKGFVLDLGDRRASYSTSHKVCLLAKVKSEYCEKLLTISDSNKDLSKKSRRVYSLVMADCKYILVFPSPREVKDDLMMKPSQGGINHNRQKYHHRDENISRYSNNHHSYYHQHQPSDSRRPSYQDEYENTRKRNYEFNQKDFRSNHHYGSSQQRKNRNDRDEKKRKY</sequence>
<dbReference type="EMBL" id="PYSW02000002">
    <property type="protein sequence ID" value="KAG2393590.1"/>
    <property type="molecule type" value="Genomic_DNA"/>
</dbReference>
<evidence type="ECO:0000313" key="2">
    <source>
        <dbReference type="EMBL" id="KAG2393590.1"/>
    </source>
</evidence>
<gene>
    <name evidence="2" type="ORF">C9374_007121</name>
</gene>
<evidence type="ECO:0000256" key="1">
    <source>
        <dbReference type="SAM" id="MobiDB-lite"/>
    </source>
</evidence>
<organism evidence="2 3">
    <name type="scientific">Naegleria lovaniensis</name>
    <name type="common">Amoeba</name>
    <dbReference type="NCBI Taxonomy" id="51637"/>
    <lineage>
        <taxon>Eukaryota</taxon>
        <taxon>Discoba</taxon>
        <taxon>Heterolobosea</taxon>
        <taxon>Tetramitia</taxon>
        <taxon>Eutetramitia</taxon>
        <taxon>Vahlkampfiidae</taxon>
        <taxon>Naegleria</taxon>
    </lineage>
</organism>
<feature type="compositionally biased region" description="Basic and acidic residues" evidence="1">
    <location>
        <begin position="354"/>
        <end position="384"/>
    </location>
</feature>
<dbReference type="GeneID" id="68099575"/>
<dbReference type="RefSeq" id="XP_044555484.1">
    <property type="nucleotide sequence ID" value="XM_044697058.1"/>
</dbReference>
<proteinExistence type="predicted"/>
<feature type="region of interest" description="Disordered" evidence="1">
    <location>
        <begin position="347"/>
        <end position="407"/>
    </location>
</feature>
<keyword evidence="3" id="KW-1185">Reference proteome</keyword>
<comment type="caution">
    <text evidence="2">The sequence shown here is derived from an EMBL/GenBank/DDBJ whole genome shotgun (WGS) entry which is preliminary data.</text>
</comment>
<feature type="compositionally biased region" description="Basic and acidic residues" evidence="1">
    <location>
        <begin position="396"/>
        <end position="407"/>
    </location>
</feature>
<accession>A0AA88GZ38</accession>
<dbReference type="Proteomes" id="UP000816034">
    <property type="component" value="Unassembled WGS sequence"/>
</dbReference>
<reference evidence="2 3" key="1">
    <citation type="journal article" date="2018" name="BMC Genomics">
        <title>The genome of Naegleria lovaniensis, the basis for a comparative approach to unravel pathogenicity factors of the human pathogenic amoeba N. fowleri.</title>
        <authorList>
            <person name="Liechti N."/>
            <person name="Schurch N."/>
            <person name="Bruggmann R."/>
            <person name="Wittwer M."/>
        </authorList>
    </citation>
    <scope>NUCLEOTIDE SEQUENCE [LARGE SCALE GENOMIC DNA]</scope>
    <source>
        <strain evidence="2 3">ATCC 30569</strain>
    </source>
</reference>
<name>A0AA88GZ38_NAELO</name>